<proteinExistence type="predicted"/>
<dbReference type="Gene3D" id="3.90.1200.10">
    <property type="match status" value="1"/>
</dbReference>
<evidence type="ECO:0000313" key="3">
    <source>
        <dbReference type="Proteomes" id="UP000235786"/>
    </source>
</evidence>
<dbReference type="PANTHER" id="PTHR21310:SF39">
    <property type="entry name" value="AMINOGLYCOSIDE PHOSPHOTRANSFERASE DOMAIN-CONTAINING PROTEIN"/>
    <property type="match status" value="1"/>
</dbReference>
<dbReference type="OrthoDB" id="4177236at2759"/>
<evidence type="ECO:0000259" key="1">
    <source>
        <dbReference type="Pfam" id="PF01636"/>
    </source>
</evidence>
<organism evidence="2 3">
    <name type="scientific">Hyaloscypha variabilis (strain UAMH 11265 / GT02V1 / F)</name>
    <name type="common">Meliniomyces variabilis</name>
    <dbReference type="NCBI Taxonomy" id="1149755"/>
    <lineage>
        <taxon>Eukaryota</taxon>
        <taxon>Fungi</taxon>
        <taxon>Dikarya</taxon>
        <taxon>Ascomycota</taxon>
        <taxon>Pezizomycotina</taxon>
        <taxon>Leotiomycetes</taxon>
        <taxon>Helotiales</taxon>
        <taxon>Hyaloscyphaceae</taxon>
        <taxon>Hyaloscypha</taxon>
        <taxon>Hyaloscypha variabilis</taxon>
    </lineage>
</organism>
<keyword evidence="3" id="KW-1185">Reference proteome</keyword>
<dbReference type="InterPro" id="IPR051678">
    <property type="entry name" value="AGP_Transferase"/>
</dbReference>
<sequence length="251" mass="29093">MALKLLRHEDLSDSQIVQRCADPHRQLVSTTPQVVKLSDDVVVKFGLNVTAEETSNQTRAFELLDQAIIRVPKVYRYFNVYGEEESPNDAQIEKTAQILKYFSTIEGERPGPLKGGISRGLLWRDNGKPDFGNVQQMERWLNARLPDVDAKLRLEQYPLVLCHLDLAPRNFVWLADGSVCLLDWCSAGFYPRFFEVCMLKIMEYTHGTYELDLIERMIKLSDDEEEQMKLLQRSFYNGIRYSFPNIHQALE</sequence>
<dbReference type="InterPro" id="IPR002575">
    <property type="entry name" value="Aminoglycoside_PTrfase"/>
</dbReference>
<reference evidence="2 3" key="1">
    <citation type="submission" date="2016-04" db="EMBL/GenBank/DDBJ databases">
        <title>A degradative enzymes factory behind the ericoid mycorrhizal symbiosis.</title>
        <authorList>
            <consortium name="DOE Joint Genome Institute"/>
            <person name="Martino E."/>
            <person name="Morin E."/>
            <person name="Grelet G."/>
            <person name="Kuo A."/>
            <person name="Kohler A."/>
            <person name="Daghino S."/>
            <person name="Barry K."/>
            <person name="Choi C."/>
            <person name="Cichocki N."/>
            <person name="Clum A."/>
            <person name="Copeland A."/>
            <person name="Hainaut M."/>
            <person name="Haridas S."/>
            <person name="Labutti K."/>
            <person name="Lindquist E."/>
            <person name="Lipzen A."/>
            <person name="Khouja H.-R."/>
            <person name="Murat C."/>
            <person name="Ohm R."/>
            <person name="Olson A."/>
            <person name="Spatafora J."/>
            <person name="Veneault-Fourrey C."/>
            <person name="Henrissat B."/>
            <person name="Grigoriev I."/>
            <person name="Martin F."/>
            <person name="Perotto S."/>
        </authorList>
    </citation>
    <scope>NUCLEOTIDE SEQUENCE [LARGE SCALE GENOMIC DNA]</scope>
    <source>
        <strain evidence="2 3">F</strain>
    </source>
</reference>
<dbReference type="SUPFAM" id="SSF56112">
    <property type="entry name" value="Protein kinase-like (PK-like)"/>
    <property type="match status" value="1"/>
</dbReference>
<dbReference type="AlphaFoldDB" id="A0A2J6QSC6"/>
<protein>
    <recommendedName>
        <fullName evidence="1">Aminoglycoside phosphotransferase domain-containing protein</fullName>
    </recommendedName>
</protein>
<dbReference type="Pfam" id="PF01636">
    <property type="entry name" value="APH"/>
    <property type="match status" value="1"/>
</dbReference>
<gene>
    <name evidence="2" type="ORF">L207DRAFT_574439</name>
</gene>
<dbReference type="EMBL" id="KZ613977">
    <property type="protein sequence ID" value="PMD29163.1"/>
    <property type="molecule type" value="Genomic_DNA"/>
</dbReference>
<dbReference type="PANTHER" id="PTHR21310">
    <property type="entry name" value="AMINOGLYCOSIDE PHOSPHOTRANSFERASE-RELATED-RELATED"/>
    <property type="match status" value="1"/>
</dbReference>
<dbReference type="STRING" id="1149755.A0A2J6QSC6"/>
<dbReference type="Proteomes" id="UP000235786">
    <property type="component" value="Unassembled WGS sequence"/>
</dbReference>
<dbReference type="InterPro" id="IPR011009">
    <property type="entry name" value="Kinase-like_dom_sf"/>
</dbReference>
<evidence type="ECO:0000313" key="2">
    <source>
        <dbReference type="EMBL" id="PMD29163.1"/>
    </source>
</evidence>
<name>A0A2J6QSC6_HYAVF</name>
<feature type="domain" description="Aminoglycoside phosphotransferase" evidence="1">
    <location>
        <begin position="90"/>
        <end position="199"/>
    </location>
</feature>
<accession>A0A2J6QSC6</accession>